<feature type="compositionally biased region" description="Polar residues" evidence="22">
    <location>
        <begin position="659"/>
        <end position="668"/>
    </location>
</feature>
<keyword evidence="26" id="KW-1185">Reference proteome</keyword>
<dbReference type="FunFam" id="2.60.40.10:FF:000345">
    <property type="entry name" value="Muscle M-line assembly protein unc-89"/>
    <property type="match status" value="1"/>
</dbReference>
<dbReference type="Pfam" id="PF00069">
    <property type="entry name" value="Pkinase"/>
    <property type="match status" value="2"/>
</dbReference>
<comment type="similarity">
    <text evidence="3">Belongs to the protein kinase superfamily. CAMK Ser/Thr protein kinase family.</text>
</comment>
<keyword evidence="16" id="KW-0539">Nucleus</keyword>
<feature type="region of interest" description="Disordered" evidence="22">
    <location>
        <begin position="369"/>
        <end position="668"/>
    </location>
</feature>
<feature type="region of interest" description="Disordered" evidence="22">
    <location>
        <begin position="2039"/>
        <end position="2100"/>
    </location>
</feature>
<feature type="compositionally biased region" description="Basic and acidic residues" evidence="22">
    <location>
        <begin position="2154"/>
        <end position="2187"/>
    </location>
</feature>
<evidence type="ECO:0000256" key="19">
    <source>
        <dbReference type="ARBA" id="ARBA00048679"/>
    </source>
</evidence>
<evidence type="ECO:0000256" key="6">
    <source>
        <dbReference type="ARBA" id="ARBA00022490"/>
    </source>
</evidence>
<evidence type="ECO:0000313" key="26">
    <source>
        <dbReference type="Proteomes" id="UP000694891"/>
    </source>
</evidence>
<feature type="compositionally biased region" description="Basic and acidic residues" evidence="22">
    <location>
        <begin position="2395"/>
        <end position="2409"/>
    </location>
</feature>
<dbReference type="InterPro" id="IPR011009">
    <property type="entry name" value="Kinase-like_dom_sf"/>
</dbReference>
<feature type="domain" description="Ig-like" evidence="24">
    <location>
        <begin position="36"/>
        <end position="121"/>
    </location>
</feature>
<evidence type="ECO:0000259" key="25">
    <source>
        <dbReference type="PROSITE" id="PS50853"/>
    </source>
</evidence>
<dbReference type="InterPro" id="IPR008271">
    <property type="entry name" value="Ser/Thr_kinase_AS"/>
</dbReference>
<dbReference type="InterPro" id="IPR003961">
    <property type="entry name" value="FN3_dom"/>
</dbReference>
<dbReference type="FunFam" id="2.60.40.10:FF:000145">
    <property type="entry name" value="Myosin light chain kinase, smooth muscle"/>
    <property type="match status" value="1"/>
</dbReference>
<dbReference type="SMART" id="SM00220">
    <property type="entry name" value="S_TKc"/>
    <property type="match status" value="2"/>
</dbReference>
<evidence type="ECO:0000256" key="9">
    <source>
        <dbReference type="ARBA" id="ARBA00022679"/>
    </source>
</evidence>
<dbReference type="Gene3D" id="3.30.200.20">
    <property type="entry name" value="Phosphorylase Kinase, domain 1"/>
    <property type="match status" value="2"/>
</dbReference>
<evidence type="ECO:0000259" key="23">
    <source>
        <dbReference type="PROSITE" id="PS50011"/>
    </source>
</evidence>
<reference evidence="27" key="1">
    <citation type="submission" date="2025-08" db="UniProtKB">
        <authorList>
            <consortium name="RefSeq"/>
        </authorList>
    </citation>
    <scope>IDENTIFICATION</scope>
</reference>
<feature type="region of interest" description="Disordered" evidence="22">
    <location>
        <begin position="1"/>
        <end position="36"/>
    </location>
</feature>
<dbReference type="SUPFAM" id="SSF56112">
    <property type="entry name" value="Protein kinase-like (PK-like)"/>
    <property type="match status" value="2"/>
</dbReference>
<evidence type="ECO:0000256" key="11">
    <source>
        <dbReference type="ARBA" id="ARBA00022741"/>
    </source>
</evidence>
<proteinExistence type="inferred from homology"/>
<feature type="compositionally biased region" description="Basic and acidic residues" evidence="22">
    <location>
        <begin position="246"/>
        <end position="260"/>
    </location>
</feature>
<sequence>MAEGSRSSPCLTIPSKRAKATSDRAAPDNGDEMQEPTAPVFIRKLRKAAVGTGCDIRLRVSVSGHPKPSLTWYHNNKLLPPSEDQDSGGLWIRDCRTSDAGLYTCMATNELGAADCSAVLAVMDLGEDSETTEDETTEPQMETKEGPGRHQDKAGRRGPPGEGGRMMDYNPDASDRRATLPGSYDPVVERELRALGSRPPGSHLDPANPARAQTADESQGFSSQVPLSSPQPPLSTHKNSISTQKQEPDKPKPSDPRTSKTDQTSNSLVMTPKLARAGPKIFDKVWAFEERRSSMDLPGRAAAFDSDDSIKKTGGPSKEEGQTQQGAAHRRAAFKQRASSLEDRTSYSQRVQSYQSKFAEELQRIKKLVGKPSLKKAYSTEQLSQKDRLNPGKLEPIPPLVVKKLEARERALEDGSAGDRVLQSPPQAHGKRLENQSSNPEKDKMTHSDSQGKPAESSSRRSTGKISVAMETAPVHQLPGQPLPTATRTSFIRETLQSSQAAEKDTLDATSHKYSSSSRDQGTASRRGTEMDNGAERRSASPTGKKASPGTVREPGPQHPAKPPRRTPSPTPSISPFLKRRKAEAGRTSPALKMNIPAILVEDEPMETERVADKSKTRRSKKSKKGRSTQPRSPEEGASSDDSYRSADEEPAEGPSFEQPLQDTMAPSASEVTLKCIITGSPSPTVTWRKNGVEIRSDAFHVVRAEGQQHSLLIKEMRPNNAGSYCVTAVSAAGSASCSAVLYIQSEPTHLQSGKSAFALDASSPLQSDEEYLSPQEEAMEVSPAQSKRVHFKEPPSFQVAPCDQRVAEGQDVVLLARIRGQPKPMVSWLKDRVTVRTAGRFAVREIEDDTSEMRISSAKRSDAGLYVCKILSEHGAQQAECRVEVRAAGGQTALRITREVKDVAVKAGESATFECHVTGPADVDVDWLSNGKLIQPALLNCKMHFDGKRCRLMLNSVHEDDSGTYTCKLSTAKEELTSCANLRVAPSQEPLFTRKLDVLEVIEGRTARFDCKVSGSPAPRVTWMHFETRVEESDNVRILQEGGRHSLVITHVSSDTEGFYTAVAQNVHGKCECTAELYMQEPRAAVASHMAKLEKMPSIPEEPEMLENEVEKRTMPDFVKPLADVEVIEGKEAVLKCKVAGLPYPTIAWYHNGKRIESSDDRKMTQYRDVHNLVIRSACHAHGGVYKAVISNKAGKAACYAHLYVTDIVPDPPDGPPVIEVITGKNISLSWKRPKRTDPTFDTGTLLYVVQQQPLGSIQWSIVASNLRETNYTVTSLSKGVRYAFRVLTSTGKTLSKPSASTDLVQLLDRGPYLRKAPVILEKPDVVYVVENQPASITITLNHVHAAVTWKRRGVLLLNRPGMFEMSMPDDDQHTLKLQRVKSTDIGQLLVTASNQFGSDLCTLQLAMAVAPKFESIMEDVDVHVGETSRLAVVVEGKPDPDILWYKDDELLSESSHFTFVYDDPEYSLVVLNAHPDHSGVYTCTAKNLAGSNSCKAELTVHTERQEAAEPMEDEGTILRKMRRLTDYYDVHKEIGRGAFSYVKRVMHKKGKLEFAAKFISARRKRKVLALREMDLLSELDNERILYFHDAFEKKNMVVLITELCHEELLERMAKKTAVMELEIRSSVQQVLEGLRYLHQKSIAHLDIKPENILMASPGSDHIRICDFGNAIKLEASEEHYSKYGTPEYVAPEIVNQTPVSTKTDIWPVGVITYLCLTGVSPFAGENDRATALNIRNYNVAFEESMFSDLCKEAKGFVIKLLVVDRLRPSATECLRHPWFKSPTNKSINTAMLKQVLSRRRWQRSLINYKSKMVMRSVPELLNDSCSHVSIAVARHLKQGSPPPSSSSDSDADVDELPFIPMPLSMVFSGSRVSLNEIPGDEDVSGWCTDKTRKRNDVDVVGTRGGAGKRLTDEEKTPNEEKMKKTKRAPLKKGSSVESDELQTKARRATMRRGSSADSALLLHIDPEEGNADEDSEANNKSLKKAVSMELPNRSPSPGAAKLSQEDYALKLELMRQRLLRGGNIDKKMSGLRGPLFETLGMEDERQTGSLDRNLRRSRAGPSTLTRAASSDSPGEDTAKTRVFQKSASFTQGDSEPMPLHRRFGAPLEIPSLGNGSIDGKKLQEATSMSALTEQTTLESSERNSFVFPASGRPEHQQKQNNVKEGEDVTEKRTTPQLEKTDKAECDSPSVITPIIVIEEEDDEEDRSREQVLHINEMETKGNEKTPQNRKPSPDKDPTVKTDDTKSTDACPLPEHPAVFARVAPADRSPVAVSSTSNPDLPAVLRQPLLRTDIKDIDSEEVFEARFKKRESSLTRGLRKLTRNKSEEKSPVLSRKVVEGSEEVYRPGPRGAPLEMVSKGLQEKSKSVQDLRGEDQETGLGLIGRLSLRAKRSTSTEKKGEKPKEEKQQNVQESAANKRVSWAIGRSKSLDTKELNRAQRQLDEREQRKAEESSVSAMRRKFESKVAGISAKIRTQSEERKDKDTGGSQKELLQKDVNKVTDSPVLAMRQKFENQVAGISMKLRSQSEERKGDDEGKSTPPFTRHRHCQSEGRGLKGMGIPENQLAKQTCGAASKESVESTSSIQSEKASESDRRSRWDRWGLTRSKKDKTPSQSDLPSAVPKEEGLTKSQQFIRSASDFAPVFHIKLKDHVLLEGEPVTLSCLPAGSPHPEITWMKDRKALEVDDRMSLISHPDGRQLLMIVKSSHRDAGVYECVATNAIASITTTCTLTIACVPKRPGTPEVPQTYNNTALVLWKPADTQSPCSYSLERKTEGDSNWLTVATGVVDCYYNVTDLPAGGSFRFRVCCVNKAGQGPYSSCSAAVSLDSADVGASPAIAVVKTVPPVPVVTSSVTVPPLRPVQSNPPRTTVSIITSTSTAVSPSSLPSSSPPNPPSEGTTTEEAQKISSTLPSLPTVKAPPPFVLPKPQSPVNVVTPMTQTPPISPPPVLVTPPSTPTKPVVASVPTYVPASTATARIAPSPVSFSPPVLQISSLSPIGEGASTPSRGTPSGRTTPSTALRQGVPQKPYTFLDEKARGRFGVIRECRENATGKIYMAKIIPYNQENKQDILKEYELLKSLHNERVMALHEAYVTPRYLVLVAEYCTGKELLYSLIDRFRYSEDDVVGYLVQILQGVEYLHTRRVLHLDLNPDNIMVTNLNAIKIVDFGSAQSFNPLNLKHQDSGAGTLEYMAPEMVKGDVVGPPADIWTVGVVTYIMLSGRLPFEDKDPQHVESKILMAKFEPTKLYSNVSQSASAFLKKMLSSYPWARPTTRDCFTQAWLQDSYLMKLRRQTLTFNSSRLKEFLVEQQCRRTESATKHKVLLRTYQSSAQSPASGTAPHVPSPK</sequence>
<dbReference type="FunFam" id="2.60.40.10:FF:000425">
    <property type="entry name" value="Myosin light chain kinase"/>
    <property type="match status" value="1"/>
</dbReference>
<dbReference type="PANTHER" id="PTHR47633:SF3">
    <property type="entry name" value="STRIATED MUSCLE PREFERENTIALLY EXPRESSED PROTEIN KINASE"/>
    <property type="match status" value="1"/>
</dbReference>
<dbReference type="PROSITE" id="PS00107">
    <property type="entry name" value="PROTEIN_KINASE_ATP"/>
    <property type="match status" value="1"/>
</dbReference>
<dbReference type="RefSeq" id="XP_008282350.1">
    <property type="nucleotide sequence ID" value="XM_008284128.1"/>
</dbReference>
<dbReference type="FunFam" id="3.30.200.20:FF:000302">
    <property type="entry name" value="striated muscle preferentially expressed protein kinase"/>
    <property type="match status" value="1"/>
</dbReference>
<evidence type="ECO:0000259" key="24">
    <source>
        <dbReference type="PROSITE" id="PS50835"/>
    </source>
</evidence>
<feature type="compositionally biased region" description="Polar residues" evidence="22">
    <location>
        <begin position="2085"/>
        <end position="2095"/>
    </location>
</feature>
<dbReference type="InterPro" id="IPR000719">
    <property type="entry name" value="Prot_kinase_dom"/>
</dbReference>
<feature type="compositionally biased region" description="Basic and acidic residues" evidence="22">
    <location>
        <begin position="403"/>
        <end position="413"/>
    </location>
</feature>
<feature type="compositionally biased region" description="Low complexity" evidence="22">
    <location>
        <begin position="2876"/>
        <end position="2888"/>
    </location>
</feature>
<dbReference type="Pfam" id="PF07679">
    <property type="entry name" value="I-set"/>
    <property type="match status" value="9"/>
</dbReference>
<feature type="region of interest" description="Disordered" evidence="22">
    <location>
        <begin position="2323"/>
        <end position="2502"/>
    </location>
</feature>
<feature type="compositionally biased region" description="Basic and acidic residues" evidence="22">
    <location>
        <begin position="2325"/>
        <end position="2346"/>
    </location>
</feature>
<keyword evidence="13" id="KW-0221">Differentiation</keyword>
<dbReference type="InterPro" id="IPR003599">
    <property type="entry name" value="Ig_sub"/>
</dbReference>
<keyword evidence="10" id="KW-0677">Repeat</keyword>
<feature type="region of interest" description="Disordered" evidence="22">
    <location>
        <begin position="2876"/>
        <end position="2921"/>
    </location>
</feature>
<dbReference type="FunFam" id="2.60.40.10:FF:000513">
    <property type="entry name" value="striated muscle preferentially expressed protein kinase"/>
    <property type="match status" value="1"/>
</dbReference>
<keyword evidence="15" id="KW-1015">Disulfide bond</keyword>
<feature type="region of interest" description="Disordered" evidence="22">
    <location>
        <begin position="292"/>
        <end position="353"/>
    </location>
</feature>
<dbReference type="FunFam" id="2.60.40.10:FF:000428">
    <property type="entry name" value="striated muscle preferentially expressed protein kinase"/>
    <property type="match status" value="1"/>
</dbReference>
<evidence type="ECO:0000256" key="4">
    <source>
        <dbReference type="ARBA" id="ARBA00012513"/>
    </source>
</evidence>
<feature type="domain" description="Protein kinase" evidence="23">
    <location>
        <begin position="3029"/>
        <end position="3281"/>
    </location>
</feature>
<feature type="compositionally biased region" description="Basic and acidic residues" evidence="22">
    <location>
        <begin position="527"/>
        <end position="539"/>
    </location>
</feature>
<feature type="compositionally biased region" description="Basic and acidic residues" evidence="22">
    <location>
        <begin position="1911"/>
        <end position="1924"/>
    </location>
</feature>
<keyword evidence="7" id="KW-0723">Serine/threonine-protein kinase</keyword>
<feature type="compositionally biased region" description="Basic and acidic residues" evidence="22">
    <location>
        <begin position="502"/>
        <end position="511"/>
    </location>
</feature>
<dbReference type="GO" id="GO:0030154">
    <property type="term" value="P:cell differentiation"/>
    <property type="evidence" value="ECO:0007669"/>
    <property type="project" value="UniProtKB-KW"/>
</dbReference>
<evidence type="ECO:0000256" key="7">
    <source>
        <dbReference type="ARBA" id="ARBA00022527"/>
    </source>
</evidence>
<comment type="catalytic activity">
    <reaction evidence="18">
        <text>L-threonyl-[protein] + ATP = O-phospho-L-threonyl-[protein] + ADP + H(+)</text>
        <dbReference type="Rhea" id="RHEA:46608"/>
        <dbReference type="Rhea" id="RHEA-COMP:11060"/>
        <dbReference type="Rhea" id="RHEA-COMP:11605"/>
        <dbReference type="ChEBI" id="CHEBI:15378"/>
        <dbReference type="ChEBI" id="CHEBI:30013"/>
        <dbReference type="ChEBI" id="CHEBI:30616"/>
        <dbReference type="ChEBI" id="CHEBI:61977"/>
        <dbReference type="ChEBI" id="CHEBI:456216"/>
        <dbReference type="EC" id="2.7.11.1"/>
    </reaction>
</comment>
<evidence type="ECO:0000256" key="16">
    <source>
        <dbReference type="ARBA" id="ARBA00023242"/>
    </source>
</evidence>
<protein>
    <recommendedName>
        <fullName evidence="4">non-specific serine/threonine protein kinase</fullName>
        <ecNumber evidence="4">2.7.11.1</ecNumber>
    </recommendedName>
    <alternativeName>
        <fullName evidence="20">Aortic preferentially expressed protein 1</fullName>
    </alternativeName>
</protein>
<keyword evidence="12" id="KW-0418">Kinase</keyword>
<dbReference type="EC" id="2.7.11.1" evidence="4"/>
<feature type="compositionally biased region" description="Polar residues" evidence="22">
    <location>
        <begin position="3003"/>
        <end position="3020"/>
    </location>
</feature>
<feature type="compositionally biased region" description="Basic residues" evidence="22">
    <location>
        <begin position="616"/>
        <end position="627"/>
    </location>
</feature>
<dbReference type="Pfam" id="PF00041">
    <property type="entry name" value="fn3"/>
    <property type="match status" value="1"/>
</dbReference>
<feature type="domain" description="Ig-like" evidence="24">
    <location>
        <begin position="796"/>
        <end position="885"/>
    </location>
</feature>
<dbReference type="SMART" id="SM00409">
    <property type="entry name" value="IG"/>
    <property type="match status" value="9"/>
</dbReference>
<evidence type="ECO:0000256" key="1">
    <source>
        <dbReference type="ARBA" id="ARBA00004123"/>
    </source>
</evidence>
<dbReference type="PROSITE" id="PS50835">
    <property type="entry name" value="IG_LIKE"/>
    <property type="match status" value="8"/>
</dbReference>
<dbReference type="FunFam" id="1.10.510.10:FF:000344">
    <property type="entry name" value="striated muscle preferentially expressed protein kinase isoform X1"/>
    <property type="match status" value="1"/>
</dbReference>
<feature type="region of interest" description="Disordered" evidence="22">
    <location>
        <begin position="2515"/>
        <end position="2629"/>
    </location>
</feature>
<dbReference type="InterPro" id="IPR036179">
    <property type="entry name" value="Ig-like_dom_sf"/>
</dbReference>
<dbReference type="SUPFAM" id="SSF49265">
    <property type="entry name" value="Fibronectin type III"/>
    <property type="match status" value="1"/>
</dbReference>
<dbReference type="PROSITE" id="PS00108">
    <property type="entry name" value="PROTEIN_KINASE_ST"/>
    <property type="match status" value="1"/>
</dbReference>
<feature type="compositionally biased region" description="Polar residues" evidence="22">
    <location>
        <begin position="2131"/>
        <end position="2140"/>
    </location>
</feature>
<feature type="domain" description="Ig-like" evidence="24">
    <location>
        <begin position="2643"/>
        <end position="2732"/>
    </location>
</feature>
<evidence type="ECO:0000256" key="2">
    <source>
        <dbReference type="ARBA" id="ARBA00004496"/>
    </source>
</evidence>
<dbReference type="GO" id="GO:0061061">
    <property type="term" value="P:muscle structure development"/>
    <property type="evidence" value="ECO:0007669"/>
    <property type="project" value="UniProtKB-ARBA"/>
</dbReference>
<name>A0A9Y4JU17_9TELE</name>
<evidence type="ECO:0000256" key="18">
    <source>
        <dbReference type="ARBA" id="ARBA00047899"/>
    </source>
</evidence>
<dbReference type="InterPro" id="IPR007110">
    <property type="entry name" value="Ig-like_dom"/>
</dbReference>
<comment type="subcellular location">
    <subcellularLocation>
        <location evidence="2">Cytoplasm</location>
    </subcellularLocation>
    <subcellularLocation>
        <location evidence="1">Nucleus</location>
    </subcellularLocation>
</comment>
<dbReference type="FunFam" id="2.60.40.10:FF:000497">
    <property type="entry name" value="Striated muscle preferentially expressed protein kinase"/>
    <property type="match status" value="1"/>
</dbReference>
<dbReference type="Gene3D" id="1.10.510.10">
    <property type="entry name" value="Transferase(Phosphotransferase) domain 1"/>
    <property type="match status" value="2"/>
</dbReference>
<dbReference type="SUPFAM" id="SSF48726">
    <property type="entry name" value="Immunoglobulin"/>
    <property type="match status" value="9"/>
</dbReference>
<dbReference type="InterPro" id="IPR013783">
    <property type="entry name" value="Ig-like_fold"/>
</dbReference>
<feature type="compositionally biased region" description="Basic and acidic residues" evidence="22">
    <location>
        <begin position="141"/>
        <end position="155"/>
    </location>
</feature>
<keyword evidence="9" id="KW-0808">Transferase</keyword>
<feature type="compositionally biased region" description="Basic and acidic residues" evidence="22">
    <location>
        <begin position="2207"/>
        <end position="2225"/>
    </location>
</feature>
<evidence type="ECO:0000256" key="8">
    <source>
        <dbReference type="ARBA" id="ARBA00022553"/>
    </source>
</evidence>
<feature type="compositionally biased region" description="Basic and acidic residues" evidence="22">
    <location>
        <begin position="2526"/>
        <end position="2538"/>
    </location>
</feature>
<evidence type="ECO:0000256" key="3">
    <source>
        <dbReference type="ARBA" id="ARBA00006692"/>
    </source>
</evidence>
<organism evidence="26 27">
    <name type="scientific">Stegastes partitus</name>
    <name type="common">bicolor damselfish</name>
    <dbReference type="NCBI Taxonomy" id="144197"/>
    <lineage>
        <taxon>Eukaryota</taxon>
        <taxon>Metazoa</taxon>
        <taxon>Chordata</taxon>
        <taxon>Craniata</taxon>
        <taxon>Vertebrata</taxon>
        <taxon>Euteleostomi</taxon>
        <taxon>Actinopterygii</taxon>
        <taxon>Neopterygii</taxon>
        <taxon>Teleostei</taxon>
        <taxon>Neoteleostei</taxon>
        <taxon>Acanthomorphata</taxon>
        <taxon>Ovalentaria</taxon>
        <taxon>Pomacentridae</taxon>
        <taxon>Stegastes</taxon>
    </lineage>
</organism>
<dbReference type="Gene3D" id="2.60.40.10">
    <property type="entry name" value="Immunoglobulins"/>
    <property type="match status" value="11"/>
</dbReference>
<feature type="compositionally biased region" description="Polar residues" evidence="22">
    <location>
        <begin position="1"/>
        <end position="10"/>
    </location>
</feature>
<feature type="compositionally biased region" description="Low complexity" evidence="22">
    <location>
        <begin position="2188"/>
        <end position="2198"/>
    </location>
</feature>
<feature type="compositionally biased region" description="Pro residues" evidence="22">
    <location>
        <begin position="557"/>
        <end position="573"/>
    </location>
</feature>
<dbReference type="SMART" id="SM00408">
    <property type="entry name" value="IGc2"/>
    <property type="match status" value="8"/>
</dbReference>
<dbReference type="GO" id="GO:0005634">
    <property type="term" value="C:nucleus"/>
    <property type="evidence" value="ECO:0007669"/>
    <property type="project" value="UniProtKB-SubCell"/>
</dbReference>
<dbReference type="Proteomes" id="UP000694891">
    <property type="component" value="Unplaced"/>
</dbReference>
<evidence type="ECO:0000256" key="15">
    <source>
        <dbReference type="ARBA" id="ARBA00023157"/>
    </source>
</evidence>
<feature type="domain" description="Ig-like" evidence="24">
    <location>
        <begin position="1117"/>
        <end position="1207"/>
    </location>
</feature>
<evidence type="ECO:0000256" key="10">
    <source>
        <dbReference type="ARBA" id="ARBA00022737"/>
    </source>
</evidence>
<dbReference type="InterPro" id="IPR013098">
    <property type="entry name" value="Ig_I-set"/>
</dbReference>
<feature type="domain" description="Fibronectin type-III" evidence="25">
    <location>
        <begin position="1214"/>
        <end position="1311"/>
    </location>
</feature>
<evidence type="ECO:0000313" key="27">
    <source>
        <dbReference type="RefSeq" id="XP_008282350.1"/>
    </source>
</evidence>
<dbReference type="PANTHER" id="PTHR47633">
    <property type="entry name" value="IMMUNOGLOBULIN"/>
    <property type="match status" value="1"/>
</dbReference>
<feature type="compositionally biased region" description="Basic and acidic residues" evidence="22">
    <location>
        <begin position="2362"/>
        <end position="2376"/>
    </location>
</feature>
<evidence type="ECO:0000256" key="22">
    <source>
        <dbReference type="SAM" id="MobiDB-lite"/>
    </source>
</evidence>
<dbReference type="InterPro" id="IPR003598">
    <property type="entry name" value="Ig_sub2"/>
</dbReference>
<dbReference type="GeneID" id="103358966"/>
<keyword evidence="11 21" id="KW-0547">Nucleotide-binding</keyword>
<dbReference type="SMART" id="SM00060">
    <property type="entry name" value="FN3"/>
    <property type="match status" value="3"/>
</dbReference>
<feature type="domain" description="Ig-like" evidence="24">
    <location>
        <begin position="991"/>
        <end position="1079"/>
    </location>
</feature>
<dbReference type="CDD" id="cd00096">
    <property type="entry name" value="Ig"/>
    <property type="match status" value="1"/>
</dbReference>
<dbReference type="FunFam" id="2.60.40.10:FF:000541">
    <property type="entry name" value="striated muscle preferentially expressed protein kinase"/>
    <property type="match status" value="1"/>
</dbReference>
<evidence type="ECO:0000256" key="21">
    <source>
        <dbReference type="PROSITE-ProRule" id="PRU10141"/>
    </source>
</evidence>
<dbReference type="InterPro" id="IPR017441">
    <property type="entry name" value="Protein_kinase_ATP_BS"/>
</dbReference>
<feature type="compositionally biased region" description="Basic and acidic residues" evidence="22">
    <location>
        <begin position="2589"/>
        <end position="2603"/>
    </location>
</feature>
<evidence type="ECO:0000256" key="13">
    <source>
        <dbReference type="ARBA" id="ARBA00022782"/>
    </source>
</evidence>
<gene>
    <name evidence="27" type="primary">LOC103358966</name>
</gene>
<feature type="region of interest" description="Disordered" evidence="22">
    <location>
        <begin position="2131"/>
        <end position="2256"/>
    </location>
</feature>
<keyword evidence="17" id="KW-0393">Immunoglobulin domain</keyword>
<dbReference type="GO" id="GO:0005524">
    <property type="term" value="F:ATP binding"/>
    <property type="evidence" value="ECO:0007669"/>
    <property type="project" value="UniProtKB-UniRule"/>
</dbReference>
<dbReference type="PROSITE" id="PS50853">
    <property type="entry name" value="FN3"/>
    <property type="match status" value="2"/>
</dbReference>
<accession>A0A9Y4JU17</accession>
<comment type="catalytic activity">
    <reaction evidence="19">
        <text>L-seryl-[protein] + ATP = O-phospho-L-seryl-[protein] + ADP + H(+)</text>
        <dbReference type="Rhea" id="RHEA:17989"/>
        <dbReference type="Rhea" id="RHEA-COMP:9863"/>
        <dbReference type="Rhea" id="RHEA-COMP:11604"/>
        <dbReference type="ChEBI" id="CHEBI:15378"/>
        <dbReference type="ChEBI" id="CHEBI:29999"/>
        <dbReference type="ChEBI" id="CHEBI:30616"/>
        <dbReference type="ChEBI" id="CHEBI:83421"/>
        <dbReference type="ChEBI" id="CHEBI:456216"/>
        <dbReference type="EC" id="2.7.11.1"/>
    </reaction>
</comment>
<keyword evidence="6" id="KW-0963">Cytoplasm</keyword>
<dbReference type="GO" id="GO:0004674">
    <property type="term" value="F:protein serine/threonine kinase activity"/>
    <property type="evidence" value="ECO:0007669"/>
    <property type="project" value="UniProtKB-KW"/>
</dbReference>
<dbReference type="FunFam" id="2.60.40.10:FF:000784">
    <property type="entry name" value="Striated muscle preferentially expressed protein kinase"/>
    <property type="match status" value="1"/>
</dbReference>
<feature type="region of interest" description="Disordered" evidence="22">
    <location>
        <begin position="2996"/>
        <end position="3021"/>
    </location>
</feature>
<dbReference type="PROSITE" id="PS50011">
    <property type="entry name" value="PROTEIN_KINASE_DOM"/>
    <property type="match status" value="2"/>
</dbReference>
<keyword evidence="14 21" id="KW-0067">ATP-binding</keyword>
<keyword evidence="8" id="KW-0597">Phosphoprotein</keyword>
<feature type="compositionally biased region" description="Basic and acidic residues" evidence="22">
    <location>
        <begin position="2476"/>
        <end position="2486"/>
    </location>
</feature>
<feature type="domain" description="Fibronectin type-III" evidence="25">
    <location>
        <begin position="2739"/>
        <end position="2829"/>
    </location>
</feature>
<evidence type="ECO:0000256" key="20">
    <source>
        <dbReference type="ARBA" id="ARBA00083841"/>
    </source>
</evidence>
<feature type="compositionally biased region" description="Polar residues" evidence="22">
    <location>
        <begin position="236"/>
        <end position="245"/>
    </location>
</feature>
<feature type="domain" description="Ig-like" evidence="24">
    <location>
        <begin position="655"/>
        <end position="743"/>
    </location>
</feature>
<feature type="compositionally biased region" description="Basic and acidic residues" evidence="22">
    <location>
        <begin position="2429"/>
        <end position="2453"/>
    </location>
</feature>
<evidence type="ECO:0000256" key="17">
    <source>
        <dbReference type="ARBA" id="ARBA00023319"/>
    </source>
</evidence>
<feature type="binding site" evidence="21">
    <location>
        <position position="1559"/>
    </location>
    <ligand>
        <name>ATP</name>
        <dbReference type="ChEBI" id="CHEBI:30616"/>
    </ligand>
</feature>
<feature type="compositionally biased region" description="Polar residues" evidence="22">
    <location>
        <begin position="484"/>
        <end position="501"/>
    </location>
</feature>
<feature type="domain" description="Ig-like" evidence="24">
    <location>
        <begin position="1413"/>
        <end position="1501"/>
    </location>
</feature>
<dbReference type="CDD" id="cd00063">
    <property type="entry name" value="FN3"/>
    <property type="match status" value="2"/>
</dbReference>
<feature type="compositionally biased region" description="Polar residues" evidence="22">
    <location>
        <begin position="2062"/>
        <end position="2074"/>
    </location>
</feature>
<dbReference type="FunFam" id="2.60.40.10:FF:000080">
    <property type="entry name" value="Myosin light chain kinase, smooth muscle"/>
    <property type="match status" value="2"/>
</dbReference>
<evidence type="ECO:0000256" key="5">
    <source>
        <dbReference type="ARBA" id="ARBA00022481"/>
    </source>
</evidence>
<keyword evidence="5" id="KW-0488">Methylation</keyword>
<feature type="region of interest" description="Disordered" evidence="22">
    <location>
        <begin position="1899"/>
        <end position="1962"/>
    </location>
</feature>
<feature type="compositionally biased region" description="Polar residues" evidence="22">
    <location>
        <begin position="512"/>
        <end position="526"/>
    </location>
</feature>
<feature type="domain" description="Ig-like" evidence="24">
    <location>
        <begin position="893"/>
        <end position="978"/>
    </location>
</feature>
<evidence type="ECO:0000256" key="12">
    <source>
        <dbReference type="ARBA" id="ARBA00022777"/>
    </source>
</evidence>
<feature type="compositionally biased region" description="Basic and acidic residues" evidence="22">
    <location>
        <begin position="2233"/>
        <end position="2248"/>
    </location>
</feature>
<dbReference type="InterPro" id="IPR036116">
    <property type="entry name" value="FN3_sf"/>
</dbReference>
<feature type="domain" description="Protein kinase" evidence="23">
    <location>
        <begin position="1530"/>
        <end position="1781"/>
    </location>
</feature>
<dbReference type="GO" id="GO:0030017">
    <property type="term" value="C:sarcomere"/>
    <property type="evidence" value="ECO:0007669"/>
    <property type="project" value="UniProtKB-ARBA"/>
</dbReference>
<dbReference type="FunFam" id="1.10.510.10:FF:000363">
    <property type="entry name" value="Striated muscle preferentially expressed protein kinase"/>
    <property type="match status" value="1"/>
</dbReference>
<feature type="compositionally biased region" description="Polar residues" evidence="22">
    <location>
        <begin position="448"/>
        <end position="465"/>
    </location>
</feature>
<evidence type="ECO:0000256" key="14">
    <source>
        <dbReference type="ARBA" id="ARBA00022840"/>
    </source>
</evidence>
<feature type="region of interest" description="Disordered" evidence="22">
    <location>
        <begin position="128"/>
        <end position="274"/>
    </location>
</feature>
<feature type="compositionally biased region" description="Acidic residues" evidence="22">
    <location>
        <begin position="128"/>
        <end position="137"/>
    </location>
</feature>